<gene>
    <name evidence="9" type="ORF">PBS003_LOCUS6652</name>
</gene>
<comment type="caution">
    <text evidence="9">The sequence shown here is derived from an EMBL/GenBank/DDBJ whole genome shotgun (WGS) entry which is preliminary data.</text>
</comment>
<proteinExistence type="predicted"/>
<evidence type="ECO:0000256" key="7">
    <source>
        <dbReference type="SAM" id="SignalP"/>
    </source>
</evidence>
<sequence length="257" mass="27560">MKFLSAFIAALTITVSADAFTNHVERKLILGGTIVPEGRKLYYTGLRHTAEGKNICGAALIAPFTCAHGLALYHIKVVSVMIHPNSSIPLPYSNDFAILELEVASSIKPVKLAKADNSDFKDGATVTTVGTGHTSEGLTAVEAHERQRVDSNLITNEQCKEDGRIVVDDSMVCVAGQISMGFCDGDLGGPLFIESSDDNTDDDADDDADDVLIGIASWRNARDGSVCGRGMSLPMVYSRVSSVRKWMDPIITTSCFV</sequence>
<evidence type="ECO:0000256" key="1">
    <source>
        <dbReference type="ARBA" id="ARBA00004613"/>
    </source>
</evidence>
<evidence type="ECO:0000256" key="5">
    <source>
        <dbReference type="ARBA" id="ARBA00023157"/>
    </source>
</evidence>
<keyword evidence="2" id="KW-0964">Secreted</keyword>
<dbReference type="Pfam" id="PF00089">
    <property type="entry name" value="Trypsin"/>
    <property type="match status" value="1"/>
</dbReference>
<dbReference type="AlphaFoldDB" id="A0AAU9L3K9"/>
<dbReference type="EMBL" id="CAKKTJ010000322">
    <property type="protein sequence ID" value="CAH0480025.1"/>
    <property type="molecule type" value="Genomic_DNA"/>
</dbReference>
<dbReference type="GO" id="GO:0005576">
    <property type="term" value="C:extracellular region"/>
    <property type="evidence" value="ECO:0007669"/>
    <property type="project" value="UniProtKB-SubCell"/>
</dbReference>
<evidence type="ECO:0000256" key="2">
    <source>
        <dbReference type="ARBA" id="ARBA00022525"/>
    </source>
</evidence>
<dbReference type="SUPFAM" id="SSF50494">
    <property type="entry name" value="Trypsin-like serine proteases"/>
    <property type="match status" value="1"/>
</dbReference>
<keyword evidence="4" id="KW-0843">Virulence</keyword>
<name>A0AAU9L3K9_9STRA</name>
<keyword evidence="6" id="KW-0325">Glycoprotein</keyword>
<evidence type="ECO:0000313" key="9">
    <source>
        <dbReference type="EMBL" id="CAH0480025.1"/>
    </source>
</evidence>
<dbReference type="GO" id="GO:0004252">
    <property type="term" value="F:serine-type endopeptidase activity"/>
    <property type="evidence" value="ECO:0007669"/>
    <property type="project" value="InterPro"/>
</dbReference>
<protein>
    <recommendedName>
        <fullName evidence="8">Peptidase S1 domain-containing protein</fullName>
    </recommendedName>
</protein>
<feature type="signal peptide" evidence="7">
    <location>
        <begin position="1"/>
        <end position="19"/>
    </location>
</feature>
<dbReference type="PANTHER" id="PTHR24276:SF98">
    <property type="entry name" value="FI18310P1-RELATED"/>
    <property type="match status" value="1"/>
</dbReference>
<dbReference type="InterPro" id="IPR043504">
    <property type="entry name" value="Peptidase_S1_PA_chymotrypsin"/>
</dbReference>
<dbReference type="Gene3D" id="2.40.10.10">
    <property type="entry name" value="Trypsin-like serine proteases"/>
    <property type="match status" value="1"/>
</dbReference>
<dbReference type="InterPro" id="IPR001254">
    <property type="entry name" value="Trypsin_dom"/>
</dbReference>
<feature type="chain" id="PRO_5043639279" description="Peptidase S1 domain-containing protein" evidence="7">
    <location>
        <begin position="20"/>
        <end position="257"/>
    </location>
</feature>
<evidence type="ECO:0000256" key="3">
    <source>
        <dbReference type="ARBA" id="ARBA00022729"/>
    </source>
</evidence>
<evidence type="ECO:0000256" key="4">
    <source>
        <dbReference type="ARBA" id="ARBA00023026"/>
    </source>
</evidence>
<dbReference type="InterPro" id="IPR009003">
    <property type="entry name" value="Peptidase_S1_PA"/>
</dbReference>
<dbReference type="GO" id="GO:0006508">
    <property type="term" value="P:proteolysis"/>
    <property type="evidence" value="ECO:0007669"/>
    <property type="project" value="InterPro"/>
</dbReference>
<dbReference type="Proteomes" id="UP001160483">
    <property type="component" value="Unassembled WGS sequence"/>
</dbReference>
<reference evidence="9" key="1">
    <citation type="submission" date="2021-11" db="EMBL/GenBank/DDBJ databases">
        <authorList>
            <person name="Islam A."/>
            <person name="Islam S."/>
            <person name="Flora M.S."/>
            <person name="Rahman M."/>
            <person name="Ziaur R.M."/>
            <person name="Epstein J.H."/>
            <person name="Hassan M."/>
            <person name="Klassen M."/>
            <person name="Woodard K."/>
            <person name="Webb A."/>
            <person name="Webby R.J."/>
            <person name="El Zowalaty M.E."/>
        </authorList>
    </citation>
    <scope>NUCLEOTIDE SEQUENCE</scope>
    <source>
        <strain evidence="9">Pbs3</strain>
    </source>
</reference>
<dbReference type="PANTHER" id="PTHR24276">
    <property type="entry name" value="POLYSERASE-RELATED"/>
    <property type="match status" value="1"/>
</dbReference>
<dbReference type="PROSITE" id="PS50240">
    <property type="entry name" value="TRYPSIN_DOM"/>
    <property type="match status" value="1"/>
</dbReference>
<accession>A0AAU9L3K9</accession>
<dbReference type="InterPro" id="IPR050430">
    <property type="entry name" value="Peptidase_S1"/>
</dbReference>
<evidence type="ECO:0000313" key="10">
    <source>
        <dbReference type="Proteomes" id="UP001160483"/>
    </source>
</evidence>
<feature type="domain" description="Peptidase S1" evidence="8">
    <location>
        <begin position="29"/>
        <end position="252"/>
    </location>
</feature>
<organism evidence="9 10">
    <name type="scientific">Peronospora belbahrii</name>
    <dbReference type="NCBI Taxonomy" id="622444"/>
    <lineage>
        <taxon>Eukaryota</taxon>
        <taxon>Sar</taxon>
        <taxon>Stramenopiles</taxon>
        <taxon>Oomycota</taxon>
        <taxon>Peronosporomycetes</taxon>
        <taxon>Peronosporales</taxon>
        <taxon>Peronosporaceae</taxon>
        <taxon>Peronospora</taxon>
    </lineage>
</organism>
<evidence type="ECO:0000259" key="8">
    <source>
        <dbReference type="PROSITE" id="PS50240"/>
    </source>
</evidence>
<dbReference type="SMART" id="SM00020">
    <property type="entry name" value="Tryp_SPc"/>
    <property type="match status" value="1"/>
</dbReference>
<keyword evidence="3 7" id="KW-0732">Signal</keyword>
<keyword evidence="5" id="KW-1015">Disulfide bond</keyword>
<evidence type="ECO:0000256" key="6">
    <source>
        <dbReference type="ARBA" id="ARBA00023180"/>
    </source>
</evidence>
<comment type="subcellular location">
    <subcellularLocation>
        <location evidence="1">Secreted</location>
    </subcellularLocation>
</comment>